<gene>
    <name evidence="7" type="primary">gmk</name>
    <name evidence="7" type="ORF">APU01nite_21260</name>
    <name evidence="8" type="ORF">SAMN04488100_1462</name>
</gene>
<feature type="domain" description="Guanylate kinase-like" evidence="6">
    <location>
        <begin position="4"/>
        <end position="177"/>
    </location>
</feature>
<evidence type="ECO:0000259" key="6">
    <source>
        <dbReference type="PROSITE" id="PS50052"/>
    </source>
</evidence>
<keyword evidence="3" id="KW-0808">Transferase</keyword>
<dbReference type="PROSITE" id="PS50052">
    <property type="entry name" value="GUANYLATE_KINASE_2"/>
    <property type="match status" value="1"/>
</dbReference>
<proteinExistence type="inferred from homology"/>
<dbReference type="InterPro" id="IPR020590">
    <property type="entry name" value="Guanylate_kinase_CS"/>
</dbReference>
<dbReference type="PROSITE" id="PS00856">
    <property type="entry name" value="GUANYLATE_KINASE_1"/>
    <property type="match status" value="1"/>
</dbReference>
<evidence type="ECO:0000313" key="10">
    <source>
        <dbReference type="Proteomes" id="UP000321425"/>
    </source>
</evidence>
<comment type="catalytic activity">
    <reaction evidence="5">
        <text>GMP + ATP = GDP + ADP</text>
        <dbReference type="Rhea" id="RHEA:20780"/>
        <dbReference type="ChEBI" id="CHEBI:30616"/>
        <dbReference type="ChEBI" id="CHEBI:58115"/>
        <dbReference type="ChEBI" id="CHEBI:58189"/>
        <dbReference type="ChEBI" id="CHEBI:456216"/>
        <dbReference type="EC" id="2.7.4.8"/>
    </reaction>
</comment>
<dbReference type="STRING" id="426703.SAMN04488100_1462"/>
<dbReference type="PANTHER" id="PTHR23117">
    <property type="entry name" value="GUANYLATE KINASE-RELATED"/>
    <property type="match status" value="1"/>
</dbReference>
<dbReference type="PANTHER" id="PTHR23117:SF13">
    <property type="entry name" value="GUANYLATE KINASE"/>
    <property type="match status" value="1"/>
</dbReference>
<evidence type="ECO:0000256" key="1">
    <source>
        <dbReference type="ARBA" id="ARBA00003531"/>
    </source>
</evidence>
<accession>A0A1H7X609</accession>
<reference evidence="8 9" key="1">
    <citation type="submission" date="2016-10" db="EMBL/GenBank/DDBJ databases">
        <authorList>
            <person name="de Groot N.N."/>
        </authorList>
    </citation>
    <scope>NUCLEOTIDE SEQUENCE [LARGE SCALE GENOMIC DNA]</scope>
    <source>
        <strain evidence="8 9">DSM 19182</strain>
    </source>
</reference>
<dbReference type="Proteomes" id="UP000198548">
    <property type="component" value="Unassembled WGS sequence"/>
</dbReference>
<evidence type="ECO:0000256" key="2">
    <source>
        <dbReference type="ARBA" id="ARBA00005790"/>
    </source>
</evidence>
<dbReference type="GO" id="GO:0004385">
    <property type="term" value="F:GMP kinase activity"/>
    <property type="evidence" value="ECO:0007669"/>
    <property type="project" value="UniProtKB-EC"/>
</dbReference>
<dbReference type="AlphaFoldDB" id="A0A1H7X609"/>
<evidence type="ECO:0000256" key="4">
    <source>
        <dbReference type="ARBA" id="ARBA00022777"/>
    </source>
</evidence>
<dbReference type="EMBL" id="FOBL01000046">
    <property type="protein sequence ID" value="SEM29302.1"/>
    <property type="molecule type" value="Genomic_DNA"/>
</dbReference>
<evidence type="ECO:0000313" key="8">
    <source>
        <dbReference type="EMBL" id="SEM29302.1"/>
    </source>
</evidence>
<dbReference type="InterPro" id="IPR008144">
    <property type="entry name" value="Guanylate_kin-like_dom"/>
</dbReference>
<dbReference type="OrthoDB" id="1033810at2"/>
<evidence type="ECO:0000256" key="5">
    <source>
        <dbReference type="ARBA" id="ARBA00048594"/>
    </source>
</evidence>
<dbReference type="Gene3D" id="3.40.50.300">
    <property type="entry name" value="P-loop containing nucleotide triphosphate hydrolases"/>
    <property type="match status" value="1"/>
</dbReference>
<evidence type="ECO:0000313" key="9">
    <source>
        <dbReference type="Proteomes" id="UP000198548"/>
    </source>
</evidence>
<protein>
    <submittedName>
        <fullName evidence="8">Guanylate kinase</fullName>
    </submittedName>
</protein>
<organism evidence="8 9">
    <name type="scientific">Alkalibacterium putridalgicola</name>
    <dbReference type="NCBI Taxonomy" id="426703"/>
    <lineage>
        <taxon>Bacteria</taxon>
        <taxon>Bacillati</taxon>
        <taxon>Bacillota</taxon>
        <taxon>Bacilli</taxon>
        <taxon>Lactobacillales</taxon>
        <taxon>Carnobacteriaceae</taxon>
        <taxon>Alkalibacterium</taxon>
    </lineage>
</organism>
<evidence type="ECO:0000313" key="7">
    <source>
        <dbReference type="EMBL" id="GEK90087.1"/>
    </source>
</evidence>
<sequence length="184" mass="20837">MSGKRIIVLVGPSGSGKTTLGEELSKKGYPKLVTTTTRQPRKGETDGIDYYFRSAEDLDPDDFVEQTVYNDRLYGLTKAEVREALIHHPLVHVSLDRNGAKAMKAVYPEETFVVFVYVSEEEMEKRMKARGDKENKIAERIRFSQSTDELKPPEEADLVIENKTVEDSVERIVNAVAEINQKTE</sequence>
<keyword evidence="10" id="KW-1185">Reference proteome</keyword>
<dbReference type="PRINTS" id="PR01100">
    <property type="entry name" value="SHIKIMTKNASE"/>
</dbReference>
<dbReference type="InterPro" id="IPR008145">
    <property type="entry name" value="GK/Ca_channel_bsu"/>
</dbReference>
<dbReference type="Pfam" id="PF00625">
    <property type="entry name" value="Guanylate_kin"/>
    <property type="match status" value="1"/>
</dbReference>
<comment type="function">
    <text evidence="1">Essential for recycling GMP and indirectly, cGMP.</text>
</comment>
<dbReference type="SUPFAM" id="SSF52540">
    <property type="entry name" value="P-loop containing nucleoside triphosphate hydrolases"/>
    <property type="match status" value="1"/>
</dbReference>
<dbReference type="GO" id="GO:0005829">
    <property type="term" value="C:cytosol"/>
    <property type="evidence" value="ECO:0007669"/>
    <property type="project" value="TreeGrafter"/>
</dbReference>
<keyword evidence="4 8" id="KW-0418">Kinase</keyword>
<reference evidence="7 10" key="2">
    <citation type="submission" date="2019-07" db="EMBL/GenBank/DDBJ databases">
        <title>Whole genome shotgun sequence of Alkalibacterium putridalgicola NBRC 103243.</title>
        <authorList>
            <person name="Hosoyama A."/>
            <person name="Uohara A."/>
            <person name="Ohji S."/>
            <person name="Ichikawa N."/>
        </authorList>
    </citation>
    <scope>NUCLEOTIDE SEQUENCE [LARGE SCALE GENOMIC DNA]</scope>
    <source>
        <strain evidence="7 10">NBRC 103243</strain>
    </source>
</reference>
<name>A0A1H7X609_9LACT</name>
<dbReference type="EMBL" id="BJUX01000032">
    <property type="protein sequence ID" value="GEK90087.1"/>
    <property type="molecule type" value="Genomic_DNA"/>
</dbReference>
<dbReference type="InterPro" id="IPR027417">
    <property type="entry name" value="P-loop_NTPase"/>
</dbReference>
<comment type="similarity">
    <text evidence="2">Belongs to the guanylate kinase family.</text>
</comment>
<dbReference type="Proteomes" id="UP000321425">
    <property type="component" value="Unassembled WGS sequence"/>
</dbReference>
<dbReference type="SMART" id="SM00072">
    <property type="entry name" value="GuKc"/>
    <property type="match status" value="1"/>
</dbReference>
<evidence type="ECO:0000256" key="3">
    <source>
        <dbReference type="ARBA" id="ARBA00022679"/>
    </source>
</evidence>
<dbReference type="RefSeq" id="WP_091489883.1">
    <property type="nucleotide sequence ID" value="NZ_BJUX01000032.1"/>
</dbReference>